<name>A0A1R3T3R8_9BACT</name>
<evidence type="ECO:0000256" key="7">
    <source>
        <dbReference type="ARBA" id="ARBA00022840"/>
    </source>
</evidence>
<evidence type="ECO:0000256" key="6">
    <source>
        <dbReference type="ARBA" id="ARBA00022741"/>
    </source>
</evidence>
<dbReference type="Pfam" id="PF01909">
    <property type="entry name" value="NTP_transf_2"/>
    <property type="match status" value="1"/>
</dbReference>
<evidence type="ECO:0000256" key="3">
    <source>
        <dbReference type="ARBA" id="ARBA00022679"/>
    </source>
</evidence>
<dbReference type="RefSeq" id="WP_019541122.1">
    <property type="nucleotide sequence ID" value="NZ_DAMBAO010000008.1"/>
</dbReference>
<proteinExistence type="inferred from homology"/>
<keyword evidence="7" id="KW-0067">ATP-binding</keyword>
<organism evidence="11 12">
    <name type="scientific">Proteiniphilum saccharofermentans</name>
    <dbReference type="NCBI Taxonomy" id="1642647"/>
    <lineage>
        <taxon>Bacteria</taxon>
        <taxon>Pseudomonadati</taxon>
        <taxon>Bacteroidota</taxon>
        <taxon>Bacteroidia</taxon>
        <taxon>Bacteroidales</taxon>
        <taxon>Dysgonomonadaceae</taxon>
        <taxon>Proteiniphilum</taxon>
    </lineage>
</organism>
<dbReference type="InterPro" id="IPR043519">
    <property type="entry name" value="NT_sf"/>
</dbReference>
<dbReference type="KEGG" id="psac:PSM36_1953"/>
<feature type="domain" description="Polymerase nucleotidyl transferase" evidence="10">
    <location>
        <begin position="12"/>
        <end position="96"/>
    </location>
</feature>
<keyword evidence="8" id="KW-0460">Magnesium</keyword>
<keyword evidence="4" id="KW-0548">Nucleotidyltransferase</keyword>
<evidence type="ECO:0000256" key="9">
    <source>
        <dbReference type="ARBA" id="ARBA00038276"/>
    </source>
</evidence>
<dbReference type="InterPro" id="IPR002934">
    <property type="entry name" value="Polymerase_NTP_transf_dom"/>
</dbReference>
<comment type="cofactor">
    <cofactor evidence="1">
        <name>Mg(2+)</name>
        <dbReference type="ChEBI" id="CHEBI:18420"/>
    </cofactor>
</comment>
<evidence type="ECO:0000256" key="4">
    <source>
        <dbReference type="ARBA" id="ARBA00022695"/>
    </source>
</evidence>
<reference evidence="11 12" key="1">
    <citation type="submission" date="2016-08" db="EMBL/GenBank/DDBJ databases">
        <authorList>
            <person name="Seilhamer J.J."/>
        </authorList>
    </citation>
    <scope>NUCLEOTIDE SEQUENCE [LARGE SCALE GENOMIC DNA]</scope>
    <source>
        <strain evidence="11">M3/6</strain>
    </source>
</reference>
<dbReference type="PANTHER" id="PTHR33571:SF14">
    <property type="entry name" value="PROTEIN ADENYLYLTRANSFERASE MJ0435-RELATED"/>
    <property type="match status" value="1"/>
</dbReference>
<dbReference type="Proteomes" id="UP000187464">
    <property type="component" value="Chromosome I"/>
</dbReference>
<dbReference type="GO" id="GO:0016779">
    <property type="term" value="F:nucleotidyltransferase activity"/>
    <property type="evidence" value="ECO:0007669"/>
    <property type="project" value="UniProtKB-KW"/>
</dbReference>
<dbReference type="STRING" id="1642647.PSM36_1953"/>
<keyword evidence="2" id="KW-1277">Toxin-antitoxin system</keyword>
<gene>
    <name evidence="11" type="ORF">PSM36_1953</name>
</gene>
<dbReference type="InterPro" id="IPR052038">
    <property type="entry name" value="Type-VII_TA_antitoxin"/>
</dbReference>
<accession>A0A1R3T3R8</accession>
<dbReference type="PANTHER" id="PTHR33571">
    <property type="entry name" value="SSL8005 PROTEIN"/>
    <property type="match status" value="1"/>
</dbReference>
<dbReference type="GO" id="GO:0005524">
    <property type="term" value="F:ATP binding"/>
    <property type="evidence" value="ECO:0007669"/>
    <property type="project" value="UniProtKB-KW"/>
</dbReference>
<sequence>MMTTDEYLQKLKQFKLQYAEEYGIERIGIFGSVARGEQTEDSDIDIYYEGKSLGLKSLVSFPAELEKFFDMPVDVVRKHKNLRPSFLKRIMSEIVYA</sequence>
<dbReference type="CDD" id="cd05403">
    <property type="entry name" value="NT_KNTase_like"/>
    <property type="match status" value="1"/>
</dbReference>
<evidence type="ECO:0000313" key="11">
    <source>
        <dbReference type="EMBL" id="SCD20762.1"/>
    </source>
</evidence>
<dbReference type="SUPFAM" id="SSF81301">
    <property type="entry name" value="Nucleotidyltransferase"/>
    <property type="match status" value="1"/>
</dbReference>
<comment type="similarity">
    <text evidence="9">Belongs to the MntA antitoxin family.</text>
</comment>
<keyword evidence="3 11" id="KW-0808">Transferase</keyword>
<evidence type="ECO:0000256" key="2">
    <source>
        <dbReference type="ARBA" id="ARBA00022649"/>
    </source>
</evidence>
<keyword evidence="5" id="KW-0479">Metal-binding</keyword>
<evidence type="ECO:0000313" key="12">
    <source>
        <dbReference type="Proteomes" id="UP000187464"/>
    </source>
</evidence>
<dbReference type="EMBL" id="LT605205">
    <property type="protein sequence ID" value="SCD20762.1"/>
    <property type="molecule type" value="Genomic_DNA"/>
</dbReference>
<evidence type="ECO:0000256" key="1">
    <source>
        <dbReference type="ARBA" id="ARBA00001946"/>
    </source>
</evidence>
<keyword evidence="12" id="KW-1185">Reference proteome</keyword>
<keyword evidence="6" id="KW-0547">Nucleotide-binding</keyword>
<evidence type="ECO:0000256" key="5">
    <source>
        <dbReference type="ARBA" id="ARBA00022723"/>
    </source>
</evidence>
<evidence type="ECO:0000256" key="8">
    <source>
        <dbReference type="ARBA" id="ARBA00022842"/>
    </source>
</evidence>
<dbReference type="GO" id="GO:0046872">
    <property type="term" value="F:metal ion binding"/>
    <property type="evidence" value="ECO:0007669"/>
    <property type="project" value="UniProtKB-KW"/>
</dbReference>
<protein>
    <submittedName>
        <fullName evidence="11">Putative nucleotidyltransferase</fullName>
    </submittedName>
</protein>
<evidence type="ECO:0000259" key="10">
    <source>
        <dbReference type="Pfam" id="PF01909"/>
    </source>
</evidence>
<dbReference type="AlphaFoldDB" id="A0A1R3T3R8"/>
<dbReference type="Gene3D" id="3.30.460.10">
    <property type="entry name" value="Beta Polymerase, domain 2"/>
    <property type="match status" value="1"/>
</dbReference>